<feature type="region of interest" description="Disordered" evidence="3">
    <location>
        <begin position="115"/>
        <end position="180"/>
    </location>
</feature>
<dbReference type="SMART" id="SM00297">
    <property type="entry name" value="BROMO"/>
    <property type="match status" value="1"/>
</dbReference>
<dbReference type="Proteomes" id="UP000515123">
    <property type="component" value="Linkage group 9"/>
</dbReference>
<name>A0A6P5FKP2_ANACO</name>
<sequence length="462" mass="50785">MMEAASRWGTWEELLLGGAVLRHGAAAWDAVAADLRSRTPFPTLFSPQMDGFNTVGNCLGPCCRNAKSSSQRCKSVTADASKWSIEDSPSTSASCAWYEELRKQRVAELRRELEKSENSIGSLQSKLESLSTGRQSEGEYEYDTSHTESPSPNGNAADVDSSSKELSRDRSSAGSFTEEVGKSYTNESKELANGNCIFRKKRGKRQRRFYTVVKEGSVGDSEAVNSTACLEREGSFEGHKQGISLSPKESASSMKGESNKLDLAGILKSLSQHRDFSMFQRRLDSQKRAKYKKMIRQHIDFQMIILKISRGLISSPKELLRDLLLLVNNTLVFYHKGSVEHKSALTLREFAIKSLRQCSEYPAESSKNCSASSSPAVKARNVWRGGYSTERKEVADGEEVGIEAAKNGKKNSPVKVPESSLTNSRGSLTKKRGVGLPAKGGQRGGRGSRQGSPKKGRKRSRS</sequence>
<feature type="region of interest" description="Disordered" evidence="3">
    <location>
        <begin position="398"/>
        <end position="462"/>
    </location>
</feature>
<evidence type="ECO:0000256" key="2">
    <source>
        <dbReference type="PROSITE-ProRule" id="PRU00035"/>
    </source>
</evidence>
<dbReference type="RefSeq" id="XP_020096212.1">
    <property type="nucleotide sequence ID" value="XM_020240623.1"/>
</dbReference>
<keyword evidence="5" id="KW-1185">Reference proteome</keyword>
<dbReference type="InterPro" id="IPR001487">
    <property type="entry name" value="Bromodomain"/>
</dbReference>
<evidence type="ECO:0000256" key="1">
    <source>
        <dbReference type="ARBA" id="ARBA00023117"/>
    </source>
</evidence>
<feature type="domain" description="Bromo" evidence="4">
    <location>
        <begin position="271"/>
        <end position="341"/>
    </location>
</feature>
<evidence type="ECO:0000313" key="6">
    <source>
        <dbReference type="RefSeq" id="XP_020096212.1"/>
    </source>
</evidence>
<evidence type="ECO:0000256" key="3">
    <source>
        <dbReference type="SAM" id="MobiDB-lite"/>
    </source>
</evidence>
<protein>
    <submittedName>
        <fullName evidence="6 7">Uncharacterized protein LOC109715547 isoform X1</fullName>
    </submittedName>
</protein>
<proteinExistence type="predicted"/>
<feature type="compositionally biased region" description="Basic and acidic residues" evidence="3">
    <location>
        <begin position="161"/>
        <end position="171"/>
    </location>
</feature>
<dbReference type="AlphaFoldDB" id="A0A6P5FKP2"/>
<gene>
    <name evidence="6 7" type="primary">LOC109715547</name>
</gene>
<dbReference type="RefSeq" id="XP_020096213.1">
    <property type="nucleotide sequence ID" value="XM_020240624.1"/>
</dbReference>
<organism evidence="6">
    <name type="scientific">Ananas comosus</name>
    <name type="common">Pineapple</name>
    <name type="synonym">Ananas ananas</name>
    <dbReference type="NCBI Taxonomy" id="4615"/>
    <lineage>
        <taxon>Eukaryota</taxon>
        <taxon>Viridiplantae</taxon>
        <taxon>Streptophyta</taxon>
        <taxon>Embryophyta</taxon>
        <taxon>Tracheophyta</taxon>
        <taxon>Spermatophyta</taxon>
        <taxon>Magnoliopsida</taxon>
        <taxon>Liliopsida</taxon>
        <taxon>Poales</taxon>
        <taxon>Bromeliaceae</taxon>
        <taxon>Bromelioideae</taxon>
        <taxon>Ananas</taxon>
    </lineage>
</organism>
<reference evidence="6 7" key="2">
    <citation type="submission" date="2025-04" db="UniProtKB">
        <authorList>
            <consortium name="RefSeq"/>
        </authorList>
    </citation>
    <scope>IDENTIFICATION</scope>
    <source>
        <tissue evidence="6 7">Leaf</tissue>
    </source>
</reference>
<dbReference type="Gene3D" id="1.20.920.10">
    <property type="entry name" value="Bromodomain-like"/>
    <property type="match status" value="1"/>
</dbReference>
<dbReference type="OrthoDB" id="1742084at2759"/>
<dbReference type="SUPFAM" id="SSF47370">
    <property type="entry name" value="Bromodomain"/>
    <property type="match status" value="1"/>
</dbReference>
<keyword evidence="1 2" id="KW-0103">Bromodomain</keyword>
<dbReference type="PANTHER" id="PTHR37888:SF4">
    <property type="entry name" value="OS07G0565300 PROTEIN"/>
    <property type="match status" value="1"/>
</dbReference>
<reference evidence="5" key="1">
    <citation type="journal article" date="2015" name="Nat. Genet.">
        <title>The pineapple genome and the evolution of CAM photosynthesis.</title>
        <authorList>
            <person name="Ming R."/>
            <person name="VanBuren R."/>
            <person name="Wai C.M."/>
            <person name="Tang H."/>
            <person name="Schatz M.C."/>
            <person name="Bowers J.E."/>
            <person name="Lyons E."/>
            <person name="Wang M.L."/>
            <person name="Chen J."/>
            <person name="Biggers E."/>
            <person name="Zhang J."/>
            <person name="Huang L."/>
            <person name="Zhang L."/>
            <person name="Miao W."/>
            <person name="Zhang J."/>
            <person name="Ye Z."/>
            <person name="Miao C."/>
            <person name="Lin Z."/>
            <person name="Wang H."/>
            <person name="Zhou H."/>
            <person name="Yim W.C."/>
            <person name="Priest H.D."/>
            <person name="Zheng C."/>
            <person name="Woodhouse M."/>
            <person name="Edger P.P."/>
            <person name="Guyot R."/>
            <person name="Guo H.B."/>
            <person name="Guo H."/>
            <person name="Zheng G."/>
            <person name="Singh R."/>
            <person name="Sharma A."/>
            <person name="Min X."/>
            <person name="Zheng Y."/>
            <person name="Lee H."/>
            <person name="Gurtowski J."/>
            <person name="Sedlazeck F.J."/>
            <person name="Harkess A."/>
            <person name="McKain M.R."/>
            <person name="Liao Z."/>
            <person name="Fang J."/>
            <person name="Liu J."/>
            <person name="Zhang X."/>
            <person name="Zhang Q."/>
            <person name="Hu W."/>
            <person name="Qin Y."/>
            <person name="Wang K."/>
            <person name="Chen L.Y."/>
            <person name="Shirley N."/>
            <person name="Lin Y.R."/>
            <person name="Liu L.Y."/>
            <person name="Hernandez A.G."/>
            <person name="Wright C.L."/>
            <person name="Bulone V."/>
            <person name="Tuskan G.A."/>
            <person name="Heath K."/>
            <person name="Zee F."/>
            <person name="Moore P.H."/>
            <person name="Sunkar R."/>
            <person name="Leebens-Mack J.H."/>
            <person name="Mockler T."/>
            <person name="Bennetzen J.L."/>
            <person name="Freeling M."/>
            <person name="Sankoff D."/>
            <person name="Paterson A.H."/>
            <person name="Zhu X."/>
            <person name="Yang X."/>
            <person name="Smith J.A."/>
            <person name="Cushman J.C."/>
            <person name="Paull R.E."/>
            <person name="Yu Q."/>
        </authorList>
    </citation>
    <scope>NUCLEOTIDE SEQUENCE [LARGE SCALE GENOMIC DNA]</scope>
    <source>
        <strain evidence="5">cv. F153</strain>
    </source>
</reference>
<evidence type="ECO:0000259" key="4">
    <source>
        <dbReference type="PROSITE" id="PS50014"/>
    </source>
</evidence>
<feature type="compositionally biased region" description="Basic residues" evidence="3">
    <location>
        <begin position="452"/>
        <end position="462"/>
    </location>
</feature>
<dbReference type="PROSITE" id="PS50014">
    <property type="entry name" value="BROMODOMAIN_2"/>
    <property type="match status" value="1"/>
</dbReference>
<dbReference type="Pfam" id="PF00439">
    <property type="entry name" value="Bromodomain"/>
    <property type="match status" value="1"/>
</dbReference>
<dbReference type="GeneID" id="109715547"/>
<dbReference type="PANTHER" id="PTHR37888">
    <property type="entry name" value="DNA-BINDING BROMODOMAIN-CONTAINING PROTEIN"/>
    <property type="match status" value="1"/>
</dbReference>
<feature type="compositionally biased region" description="Polar residues" evidence="3">
    <location>
        <begin position="118"/>
        <end position="135"/>
    </location>
</feature>
<evidence type="ECO:0000313" key="7">
    <source>
        <dbReference type="RefSeq" id="XP_020096213.1"/>
    </source>
</evidence>
<dbReference type="InterPro" id="IPR036427">
    <property type="entry name" value="Bromodomain-like_sf"/>
</dbReference>
<evidence type="ECO:0000313" key="5">
    <source>
        <dbReference type="Proteomes" id="UP000515123"/>
    </source>
</evidence>
<accession>A0A6P5FKP2</accession>